<dbReference type="PANTHER" id="PTHR10024:SF352">
    <property type="entry name" value="SYNAPTOTAGMIN 2"/>
    <property type="match status" value="1"/>
</dbReference>
<sequence>MESVLVNCHPFFRLFTLCVPFRRYGATSDETCIIPTILDKDKKDFVKQKSLTASAKSFSINNNSLDKPNGIIDTNGDDAFGYGQIHFKLDYDFTSNKMSVTVVECRDLPAMDRNGMSDPYMKITVLPDRKPKFETKIKRNNLNPVYNETFLFNIPFAELSRKTIQIVAYDFDRLSKDDRIDIHSSG</sequence>
<dbReference type="PANTHER" id="PTHR10024">
    <property type="entry name" value="SYNAPTOTAGMIN"/>
    <property type="match status" value="1"/>
</dbReference>
<dbReference type="GO" id="GO:0001786">
    <property type="term" value="F:phosphatidylserine binding"/>
    <property type="evidence" value="ECO:0007669"/>
    <property type="project" value="TreeGrafter"/>
</dbReference>
<dbReference type="SUPFAM" id="SSF49562">
    <property type="entry name" value="C2 domain (Calcium/lipid-binding domain, CaLB)"/>
    <property type="match status" value="1"/>
</dbReference>
<gene>
    <name evidence="3" type="ORF">DdX_02800</name>
</gene>
<dbReference type="InterPro" id="IPR035892">
    <property type="entry name" value="C2_domain_sf"/>
</dbReference>
<dbReference type="PRINTS" id="PR00399">
    <property type="entry name" value="SYNAPTOTAGMN"/>
</dbReference>
<dbReference type="SMART" id="SM00239">
    <property type="entry name" value="C2"/>
    <property type="match status" value="1"/>
</dbReference>
<dbReference type="GO" id="GO:0000149">
    <property type="term" value="F:SNARE binding"/>
    <property type="evidence" value="ECO:0007669"/>
    <property type="project" value="TreeGrafter"/>
</dbReference>
<dbReference type="Gene3D" id="2.60.40.150">
    <property type="entry name" value="C2 domain"/>
    <property type="match status" value="1"/>
</dbReference>
<keyword evidence="4" id="KW-1185">Reference proteome</keyword>
<dbReference type="GO" id="GO:0048488">
    <property type="term" value="P:synaptic vesicle endocytosis"/>
    <property type="evidence" value="ECO:0007669"/>
    <property type="project" value="TreeGrafter"/>
</dbReference>
<dbReference type="Pfam" id="PF00168">
    <property type="entry name" value="C2"/>
    <property type="match status" value="1"/>
</dbReference>
<protein>
    <submittedName>
        <fullName evidence="3">C2 domain-containing protein</fullName>
    </submittedName>
</protein>
<feature type="domain" description="C2" evidence="2">
    <location>
        <begin position="81"/>
        <end position="186"/>
    </location>
</feature>
<dbReference type="GO" id="GO:0030424">
    <property type="term" value="C:axon"/>
    <property type="evidence" value="ECO:0007669"/>
    <property type="project" value="TreeGrafter"/>
</dbReference>
<dbReference type="Proteomes" id="UP001201812">
    <property type="component" value="Unassembled WGS sequence"/>
</dbReference>
<dbReference type="GO" id="GO:0031045">
    <property type="term" value="C:dense core granule"/>
    <property type="evidence" value="ECO:0007669"/>
    <property type="project" value="TreeGrafter"/>
</dbReference>
<dbReference type="InterPro" id="IPR000008">
    <property type="entry name" value="C2_dom"/>
</dbReference>
<name>A0AAD4R9G2_9BILA</name>
<dbReference type="GO" id="GO:0005544">
    <property type="term" value="F:calcium-dependent phospholipid binding"/>
    <property type="evidence" value="ECO:0007669"/>
    <property type="project" value="TreeGrafter"/>
</dbReference>
<dbReference type="PROSITE" id="PS50004">
    <property type="entry name" value="C2"/>
    <property type="match status" value="1"/>
</dbReference>
<dbReference type="GO" id="GO:0005509">
    <property type="term" value="F:calcium ion binding"/>
    <property type="evidence" value="ECO:0007669"/>
    <property type="project" value="TreeGrafter"/>
</dbReference>
<proteinExistence type="predicted"/>
<reference evidence="3" key="1">
    <citation type="submission" date="2022-01" db="EMBL/GenBank/DDBJ databases">
        <title>Genome Sequence Resource for Two Populations of Ditylenchus destructor, the Migratory Endoparasitic Phytonematode.</title>
        <authorList>
            <person name="Zhang H."/>
            <person name="Lin R."/>
            <person name="Xie B."/>
        </authorList>
    </citation>
    <scope>NUCLEOTIDE SEQUENCE</scope>
    <source>
        <strain evidence="3">BazhouSP</strain>
    </source>
</reference>
<dbReference type="AlphaFoldDB" id="A0AAD4R9G2"/>
<dbReference type="GO" id="GO:0048791">
    <property type="term" value="P:calcium ion-regulated exocytosis of neurotransmitter"/>
    <property type="evidence" value="ECO:0007669"/>
    <property type="project" value="TreeGrafter"/>
</dbReference>
<dbReference type="GO" id="GO:0005886">
    <property type="term" value="C:plasma membrane"/>
    <property type="evidence" value="ECO:0007669"/>
    <property type="project" value="TreeGrafter"/>
</dbReference>
<dbReference type="InterPro" id="IPR001565">
    <property type="entry name" value="Synaptotagmin"/>
</dbReference>
<evidence type="ECO:0000259" key="2">
    <source>
        <dbReference type="PROSITE" id="PS50004"/>
    </source>
</evidence>
<accession>A0AAD4R9G2</accession>
<dbReference type="GO" id="GO:0030276">
    <property type="term" value="F:clathrin binding"/>
    <property type="evidence" value="ECO:0007669"/>
    <property type="project" value="TreeGrafter"/>
</dbReference>
<evidence type="ECO:0000256" key="1">
    <source>
        <dbReference type="ARBA" id="ARBA00022737"/>
    </source>
</evidence>
<organism evidence="3 4">
    <name type="scientific">Ditylenchus destructor</name>
    <dbReference type="NCBI Taxonomy" id="166010"/>
    <lineage>
        <taxon>Eukaryota</taxon>
        <taxon>Metazoa</taxon>
        <taxon>Ecdysozoa</taxon>
        <taxon>Nematoda</taxon>
        <taxon>Chromadorea</taxon>
        <taxon>Rhabditida</taxon>
        <taxon>Tylenchina</taxon>
        <taxon>Tylenchomorpha</taxon>
        <taxon>Sphaerularioidea</taxon>
        <taxon>Anguinidae</taxon>
        <taxon>Anguininae</taxon>
        <taxon>Ditylenchus</taxon>
    </lineage>
</organism>
<keyword evidence="1" id="KW-0677">Repeat</keyword>
<dbReference type="GO" id="GO:0030672">
    <property type="term" value="C:synaptic vesicle membrane"/>
    <property type="evidence" value="ECO:0007669"/>
    <property type="project" value="TreeGrafter"/>
</dbReference>
<comment type="caution">
    <text evidence="3">The sequence shown here is derived from an EMBL/GenBank/DDBJ whole genome shotgun (WGS) entry which is preliminary data.</text>
</comment>
<evidence type="ECO:0000313" key="4">
    <source>
        <dbReference type="Proteomes" id="UP001201812"/>
    </source>
</evidence>
<dbReference type="EMBL" id="JAKKPZ010000002">
    <property type="protein sequence ID" value="KAI1726105.1"/>
    <property type="molecule type" value="Genomic_DNA"/>
</dbReference>
<evidence type="ECO:0000313" key="3">
    <source>
        <dbReference type="EMBL" id="KAI1726105.1"/>
    </source>
</evidence>
<dbReference type="PRINTS" id="PR00360">
    <property type="entry name" value="C2DOMAIN"/>
</dbReference>